<keyword evidence="2" id="KW-0808">Transferase</keyword>
<feature type="region of interest" description="Disordered" evidence="1">
    <location>
        <begin position="326"/>
        <end position="345"/>
    </location>
</feature>
<dbReference type="SUPFAM" id="SSF53448">
    <property type="entry name" value="Nucleotide-diphospho-sugar transferases"/>
    <property type="match status" value="1"/>
</dbReference>
<evidence type="ECO:0000313" key="2">
    <source>
        <dbReference type="EMBL" id="QLH77527.1"/>
    </source>
</evidence>
<sequence>MEYVQERVATLHDFGVGAPEAPVDRATVVVPLTDRDHASLAAERVLSTLGTVDPESVLVALRADEGKVDAVCEWVDSLDVDADVLWCNAPTVRDLLGEHGLNGEAGKGRDVWLALGAAAARSDLVAVHDADATTYGPQHVPRLLFPLARDYEFVKGYYARVENDHLYGRLCRLFYEPAVAALAETHDAPLVDYLGAFRYALAGEFAATSDLVRQFRPPRGWGLEVATLGDAFRTAGFGGTAQVDLGIHEHDHRAVSGRGGLSDMADEVAAALFGALDDGGVAVDYDDLRERYRTTARRLVDQYAADAAFNGLDYDPADERRQVDAYAESVRPPESGDRLPAWAGTDLDPDAVCDASRRALDEVTDR</sequence>
<accession>A0A7D5SQC3</accession>
<gene>
    <name evidence="2" type="ORF">HZS55_09560</name>
</gene>
<organism evidence="2 3">
    <name type="scientific">Halosimplex rubrum</name>
    <dbReference type="NCBI Taxonomy" id="869889"/>
    <lineage>
        <taxon>Archaea</taxon>
        <taxon>Methanobacteriati</taxon>
        <taxon>Methanobacteriota</taxon>
        <taxon>Stenosarchaea group</taxon>
        <taxon>Halobacteria</taxon>
        <taxon>Halobacteriales</taxon>
        <taxon>Haloarculaceae</taxon>
        <taxon>Halosimplex</taxon>
    </lineage>
</organism>
<protein>
    <submittedName>
        <fullName evidence="2">Glycosyl transferase family 2</fullName>
    </submittedName>
</protein>
<keyword evidence="3" id="KW-1185">Reference proteome</keyword>
<dbReference type="EMBL" id="CP058910">
    <property type="protein sequence ID" value="QLH77527.1"/>
    <property type="molecule type" value="Genomic_DNA"/>
</dbReference>
<dbReference type="KEGG" id="hrr:HZS55_09560"/>
<dbReference type="GeneID" id="56078109"/>
<reference evidence="2 3" key="1">
    <citation type="submission" date="2020-07" db="EMBL/GenBank/DDBJ databases">
        <title>Halosimplex pelagicum sp. nov. and Halosimplex rubrum sp. nov., isolated from salted brown alga Laminaria, and emended description of the genus Halosimplex.</title>
        <authorList>
            <person name="Cui H."/>
        </authorList>
    </citation>
    <scope>NUCLEOTIDE SEQUENCE [LARGE SCALE GENOMIC DNA]</scope>
    <source>
        <strain evidence="2 3">R27</strain>
    </source>
</reference>
<dbReference type="AlphaFoldDB" id="A0A7D5SQC3"/>
<dbReference type="GO" id="GO:0016740">
    <property type="term" value="F:transferase activity"/>
    <property type="evidence" value="ECO:0007669"/>
    <property type="project" value="UniProtKB-KW"/>
</dbReference>
<evidence type="ECO:0000256" key="1">
    <source>
        <dbReference type="SAM" id="MobiDB-lite"/>
    </source>
</evidence>
<dbReference type="Gene3D" id="3.90.550.10">
    <property type="entry name" value="Spore Coat Polysaccharide Biosynthesis Protein SpsA, Chain A"/>
    <property type="match status" value="1"/>
</dbReference>
<name>A0A7D5SQC3_9EURY</name>
<dbReference type="InterPro" id="IPR029044">
    <property type="entry name" value="Nucleotide-diphossugar_trans"/>
</dbReference>
<evidence type="ECO:0000313" key="3">
    <source>
        <dbReference type="Proteomes" id="UP000509667"/>
    </source>
</evidence>
<dbReference type="RefSeq" id="WP_179911453.1">
    <property type="nucleotide sequence ID" value="NZ_CP058910.1"/>
</dbReference>
<dbReference type="Proteomes" id="UP000509667">
    <property type="component" value="Chromosome"/>
</dbReference>
<proteinExistence type="predicted"/>
<dbReference type="OrthoDB" id="123709at2157"/>